<dbReference type="PANTHER" id="PTHR43624">
    <property type="entry name" value="ELECTRON TRANSFER FLAVOPROTEIN-QUINONE OXIDOREDUCTASE YDIS-RELATED"/>
    <property type="match status" value="1"/>
</dbReference>
<evidence type="ECO:0000313" key="9">
    <source>
        <dbReference type="Proteomes" id="UP000639973"/>
    </source>
</evidence>
<organism evidence="8 9">
    <name type="scientific">Deinococcus aerolatus</name>
    <dbReference type="NCBI Taxonomy" id="522487"/>
    <lineage>
        <taxon>Bacteria</taxon>
        <taxon>Thermotogati</taxon>
        <taxon>Deinococcota</taxon>
        <taxon>Deinococci</taxon>
        <taxon>Deinococcales</taxon>
        <taxon>Deinococcaceae</taxon>
        <taxon>Deinococcus</taxon>
    </lineage>
</organism>
<keyword evidence="4" id="KW-0274">FAD</keyword>
<comment type="caution">
    <text evidence="8">The sequence shown here is derived from an EMBL/GenBank/DDBJ whole genome shotgun (WGS) entry which is preliminary data.</text>
</comment>
<evidence type="ECO:0000313" key="8">
    <source>
        <dbReference type="EMBL" id="GGL70332.1"/>
    </source>
</evidence>
<proteinExistence type="inferred from homology"/>
<comment type="cofactor">
    <cofactor evidence="1">
        <name>FAD</name>
        <dbReference type="ChEBI" id="CHEBI:57692"/>
    </cofactor>
</comment>
<keyword evidence="3" id="KW-0285">Flavoprotein</keyword>
<evidence type="ECO:0000256" key="4">
    <source>
        <dbReference type="ARBA" id="ARBA00022827"/>
    </source>
</evidence>
<name>A0ABQ2G1D5_9DEIO</name>
<accession>A0ABQ2G1D5</accession>
<sequence>MAGMDSAATPATPAAPSSGPGTVWAHVGQPFTPRDYDVVVLGAGRMGAAVALYLRQLAPHLSLLLLEEGGLPNEDGATLLAPGVWTAWGLPEDRMAQARWTRSQLETAFGDIRFQTRPLIELFMEGGTGRTPAADALAPYPDAQALVDTVALPFARVDAGAATYRPGALALAAAQQAVRAGADLMLNARARAALPADGSLHRAEPDGTGARVVIERLSVTNTHQIIVHDTHRLRAGVVVLALGADGPHAAEHDLGQHTTHARAYRQAPRLNVSSGDDTPVLRAAGLTLRPQNGGFTLVPAVHHRDPHGYVPTGGRLTGVPTGLRRETLEELVALMDALPPLGTEALGLGRSISDVPGAWLALPGGRADGLPLHQTLATGIHLLLGGPHADTLGLAVAHDLAAALAGLRGRPWDSPPPAPR</sequence>
<evidence type="ECO:0000256" key="1">
    <source>
        <dbReference type="ARBA" id="ARBA00001974"/>
    </source>
</evidence>
<evidence type="ECO:0000256" key="5">
    <source>
        <dbReference type="ARBA" id="ARBA00023002"/>
    </source>
</evidence>
<dbReference type="EMBL" id="BMOL01000001">
    <property type="protein sequence ID" value="GGL70332.1"/>
    <property type="molecule type" value="Genomic_DNA"/>
</dbReference>
<dbReference type="PANTHER" id="PTHR43624:SF2">
    <property type="entry name" value="ELECTRON TRANSFER FLAVOPROTEIN-QUINONE OXIDOREDUCTASE YDIS-RELATED"/>
    <property type="match status" value="1"/>
</dbReference>
<evidence type="ECO:0000256" key="2">
    <source>
        <dbReference type="ARBA" id="ARBA00006796"/>
    </source>
</evidence>
<gene>
    <name evidence="8" type="ORF">GCM10010840_05490</name>
</gene>
<evidence type="ECO:0000256" key="3">
    <source>
        <dbReference type="ARBA" id="ARBA00022630"/>
    </source>
</evidence>
<comment type="similarity">
    <text evidence="2">Belongs to the ETF-QO/FixC family.</text>
</comment>
<dbReference type="Pfam" id="PF01266">
    <property type="entry name" value="DAO"/>
    <property type="match status" value="1"/>
</dbReference>
<dbReference type="InterPro" id="IPR006076">
    <property type="entry name" value="FAD-dep_OxRdtase"/>
</dbReference>
<dbReference type="Gene3D" id="3.30.9.10">
    <property type="entry name" value="D-Amino Acid Oxidase, subunit A, domain 2"/>
    <property type="match status" value="1"/>
</dbReference>
<keyword evidence="9" id="KW-1185">Reference proteome</keyword>
<dbReference type="InterPro" id="IPR036188">
    <property type="entry name" value="FAD/NAD-bd_sf"/>
</dbReference>
<feature type="region of interest" description="Disordered" evidence="6">
    <location>
        <begin position="1"/>
        <end position="22"/>
    </location>
</feature>
<protein>
    <recommendedName>
        <fullName evidence="7">FAD dependent oxidoreductase domain-containing protein</fullName>
    </recommendedName>
</protein>
<dbReference type="Gene3D" id="3.50.50.60">
    <property type="entry name" value="FAD/NAD(P)-binding domain"/>
    <property type="match status" value="1"/>
</dbReference>
<reference evidence="9" key="1">
    <citation type="journal article" date="2019" name="Int. J. Syst. Evol. Microbiol.">
        <title>The Global Catalogue of Microorganisms (GCM) 10K type strain sequencing project: providing services to taxonomists for standard genome sequencing and annotation.</title>
        <authorList>
            <consortium name="The Broad Institute Genomics Platform"/>
            <consortium name="The Broad Institute Genome Sequencing Center for Infectious Disease"/>
            <person name="Wu L."/>
            <person name="Ma J."/>
        </authorList>
    </citation>
    <scope>NUCLEOTIDE SEQUENCE [LARGE SCALE GENOMIC DNA]</scope>
    <source>
        <strain evidence="9">JCM 15442</strain>
    </source>
</reference>
<feature type="domain" description="FAD dependent oxidoreductase" evidence="7">
    <location>
        <begin position="37"/>
        <end position="401"/>
    </location>
</feature>
<evidence type="ECO:0000259" key="7">
    <source>
        <dbReference type="Pfam" id="PF01266"/>
    </source>
</evidence>
<dbReference type="SUPFAM" id="SSF51905">
    <property type="entry name" value="FAD/NAD(P)-binding domain"/>
    <property type="match status" value="1"/>
</dbReference>
<evidence type="ECO:0000256" key="6">
    <source>
        <dbReference type="SAM" id="MobiDB-lite"/>
    </source>
</evidence>
<dbReference type="Proteomes" id="UP000639973">
    <property type="component" value="Unassembled WGS sequence"/>
</dbReference>
<dbReference type="InterPro" id="IPR039651">
    <property type="entry name" value="FixC-like"/>
</dbReference>
<keyword evidence="5" id="KW-0560">Oxidoreductase</keyword>